<keyword evidence="2" id="KW-1185">Reference proteome</keyword>
<dbReference type="AlphaFoldDB" id="A0A8J2Z787"/>
<reference evidence="1" key="2">
    <citation type="submission" date="2020-09" db="EMBL/GenBank/DDBJ databases">
        <authorList>
            <person name="Sun Q."/>
            <person name="Zhou Y."/>
        </authorList>
    </citation>
    <scope>NUCLEOTIDE SEQUENCE</scope>
    <source>
        <strain evidence="1">CGMCC 1.15758</strain>
    </source>
</reference>
<proteinExistence type="predicted"/>
<dbReference type="RefSeq" id="WP_117004108.1">
    <property type="nucleotide sequence ID" value="NZ_BMJS01000080.1"/>
</dbReference>
<evidence type="ECO:0000313" key="2">
    <source>
        <dbReference type="Proteomes" id="UP000636949"/>
    </source>
</evidence>
<dbReference type="EMBL" id="BMJS01000080">
    <property type="protein sequence ID" value="GGG08777.1"/>
    <property type="molecule type" value="Genomic_DNA"/>
</dbReference>
<protein>
    <submittedName>
        <fullName evidence="1">Uncharacterized protein</fullName>
    </submittedName>
</protein>
<organism evidence="1 2">
    <name type="scientific">Cysteiniphilum litorale</name>
    <dbReference type="NCBI Taxonomy" id="2056700"/>
    <lineage>
        <taxon>Bacteria</taxon>
        <taxon>Pseudomonadati</taxon>
        <taxon>Pseudomonadota</taxon>
        <taxon>Gammaproteobacteria</taxon>
        <taxon>Thiotrichales</taxon>
        <taxon>Fastidiosibacteraceae</taxon>
        <taxon>Cysteiniphilum</taxon>
    </lineage>
</organism>
<sequence>MNLHANTQKLKKAQAQNKSVYLLYDNYQEIRGTITEIGNVFVHILSTMDNTQSLIPLEIEKIHQISLRAKSTMPKGDDQHENCQSQ</sequence>
<dbReference type="OrthoDB" id="5627300at2"/>
<reference evidence="1" key="1">
    <citation type="journal article" date="2014" name="Int. J. Syst. Evol. Microbiol.">
        <title>Complete genome sequence of Corynebacterium casei LMG S-19264T (=DSM 44701T), isolated from a smear-ripened cheese.</title>
        <authorList>
            <consortium name="US DOE Joint Genome Institute (JGI-PGF)"/>
            <person name="Walter F."/>
            <person name="Albersmeier A."/>
            <person name="Kalinowski J."/>
            <person name="Ruckert C."/>
        </authorList>
    </citation>
    <scope>NUCLEOTIDE SEQUENCE</scope>
    <source>
        <strain evidence="1">CGMCC 1.15758</strain>
    </source>
</reference>
<dbReference type="Proteomes" id="UP000636949">
    <property type="component" value="Unassembled WGS sequence"/>
</dbReference>
<evidence type="ECO:0000313" key="1">
    <source>
        <dbReference type="EMBL" id="GGG08777.1"/>
    </source>
</evidence>
<name>A0A8J2Z787_9GAMM</name>
<accession>A0A8J2Z787</accession>
<gene>
    <name evidence="1" type="ORF">GCM10010995_27910</name>
</gene>
<comment type="caution">
    <text evidence="1">The sequence shown here is derived from an EMBL/GenBank/DDBJ whole genome shotgun (WGS) entry which is preliminary data.</text>
</comment>